<organism evidence="5 6">
    <name type="scientific">Sulfuritortus calidifontis</name>
    <dbReference type="NCBI Taxonomy" id="1914471"/>
    <lineage>
        <taxon>Bacteria</taxon>
        <taxon>Pseudomonadati</taxon>
        <taxon>Pseudomonadota</taxon>
        <taxon>Betaproteobacteria</taxon>
        <taxon>Nitrosomonadales</taxon>
        <taxon>Thiobacillaceae</taxon>
        <taxon>Sulfuritortus</taxon>
    </lineage>
</organism>
<sequence length="398" mass="44243">MASERDYRSISPWTAEFVDPDIEAAFRADIEPAWARATHLALMVAALVFFVFTITDYLNMGASGQYGIVFFTRLAVSLFGLAAAFSARRFAAQLVNGMIPSVVVFTALCAFVLIIPYRPFSPGWHGMSMMAMLLGVYVFVPNRFALSIGMGLLGTAGFLWQVLTHFDMAANFVFTLLLLMAVINLLGGITVYRFNKMLREQFCTASTLREANERLSSEISARQRLEVELREMALRDDLTGAANRRQFFDQAERELVGTRRQGQSVCLLLLDIDHFRQINDRYGHVRSDEVLRTLMQTSRGWLQGTEWLARVGGEEFAVLLPGVGLSDALERAERLRQLLEQTPVNLVDATLYFTVSIGVAEAQAGDSLGMLMRRADSALHAAKQAGRNRVMSSGLVTA</sequence>
<dbReference type="NCBIfam" id="TIGR00254">
    <property type="entry name" value="GGDEF"/>
    <property type="match status" value="1"/>
</dbReference>
<dbReference type="Pfam" id="PF00990">
    <property type="entry name" value="GGDEF"/>
    <property type="match status" value="1"/>
</dbReference>
<feature type="domain" description="GGDEF" evidence="4">
    <location>
        <begin position="263"/>
        <end position="395"/>
    </location>
</feature>
<feature type="transmembrane region" description="Helical" evidence="3">
    <location>
        <begin position="97"/>
        <end position="117"/>
    </location>
</feature>
<feature type="transmembrane region" description="Helical" evidence="3">
    <location>
        <begin position="40"/>
        <end position="60"/>
    </location>
</feature>
<evidence type="ECO:0000313" key="5">
    <source>
        <dbReference type="EMBL" id="TCS72610.1"/>
    </source>
</evidence>
<feature type="transmembrane region" description="Helical" evidence="3">
    <location>
        <begin position="66"/>
        <end position="85"/>
    </location>
</feature>
<dbReference type="CDD" id="cd01949">
    <property type="entry name" value="GGDEF"/>
    <property type="match status" value="1"/>
</dbReference>
<dbReference type="GO" id="GO:1902201">
    <property type="term" value="P:negative regulation of bacterial-type flagellum-dependent cell motility"/>
    <property type="evidence" value="ECO:0007669"/>
    <property type="project" value="TreeGrafter"/>
</dbReference>
<dbReference type="GO" id="GO:0043709">
    <property type="term" value="P:cell adhesion involved in single-species biofilm formation"/>
    <property type="evidence" value="ECO:0007669"/>
    <property type="project" value="TreeGrafter"/>
</dbReference>
<dbReference type="AlphaFoldDB" id="A0A4R3JWI7"/>
<dbReference type="Gene3D" id="3.30.70.270">
    <property type="match status" value="1"/>
</dbReference>
<comment type="catalytic activity">
    <reaction evidence="2">
        <text>2 GTP = 3',3'-c-di-GMP + 2 diphosphate</text>
        <dbReference type="Rhea" id="RHEA:24898"/>
        <dbReference type="ChEBI" id="CHEBI:33019"/>
        <dbReference type="ChEBI" id="CHEBI:37565"/>
        <dbReference type="ChEBI" id="CHEBI:58805"/>
        <dbReference type="EC" id="2.7.7.65"/>
    </reaction>
</comment>
<evidence type="ECO:0000256" key="2">
    <source>
        <dbReference type="ARBA" id="ARBA00034247"/>
    </source>
</evidence>
<reference evidence="5 6" key="1">
    <citation type="submission" date="2019-03" db="EMBL/GenBank/DDBJ databases">
        <title>Genomic Encyclopedia of Type Strains, Phase IV (KMG-IV): sequencing the most valuable type-strain genomes for metagenomic binning, comparative biology and taxonomic classification.</title>
        <authorList>
            <person name="Goeker M."/>
        </authorList>
    </citation>
    <scope>NUCLEOTIDE SEQUENCE [LARGE SCALE GENOMIC DNA]</scope>
    <source>
        <strain evidence="5 6">DSM 103923</strain>
    </source>
</reference>
<name>A0A4R3JWI7_9PROT</name>
<dbReference type="FunFam" id="3.30.70.270:FF:000001">
    <property type="entry name" value="Diguanylate cyclase domain protein"/>
    <property type="match status" value="1"/>
</dbReference>
<dbReference type="RefSeq" id="WP_126462867.1">
    <property type="nucleotide sequence ID" value="NZ_AP018721.1"/>
</dbReference>
<dbReference type="Proteomes" id="UP000295135">
    <property type="component" value="Unassembled WGS sequence"/>
</dbReference>
<dbReference type="GO" id="GO:0052621">
    <property type="term" value="F:diguanylate cyclase activity"/>
    <property type="evidence" value="ECO:0007669"/>
    <property type="project" value="UniProtKB-EC"/>
</dbReference>
<keyword evidence="3" id="KW-0472">Membrane</keyword>
<dbReference type="EC" id="2.7.7.65" evidence="1"/>
<dbReference type="InterPro" id="IPR000160">
    <property type="entry name" value="GGDEF_dom"/>
</dbReference>
<accession>A0A4R3JWI7</accession>
<gene>
    <name evidence="5" type="ORF">EDC61_10420</name>
</gene>
<dbReference type="PANTHER" id="PTHR45138">
    <property type="entry name" value="REGULATORY COMPONENTS OF SENSORY TRANSDUCTION SYSTEM"/>
    <property type="match status" value="1"/>
</dbReference>
<dbReference type="EMBL" id="SLZY01000004">
    <property type="protein sequence ID" value="TCS72610.1"/>
    <property type="molecule type" value="Genomic_DNA"/>
</dbReference>
<evidence type="ECO:0000256" key="1">
    <source>
        <dbReference type="ARBA" id="ARBA00012528"/>
    </source>
</evidence>
<evidence type="ECO:0000313" key="6">
    <source>
        <dbReference type="Proteomes" id="UP000295135"/>
    </source>
</evidence>
<keyword evidence="3" id="KW-1133">Transmembrane helix</keyword>
<evidence type="ECO:0000259" key="4">
    <source>
        <dbReference type="PROSITE" id="PS50887"/>
    </source>
</evidence>
<dbReference type="OrthoDB" id="9813903at2"/>
<keyword evidence="3" id="KW-0812">Transmembrane</keyword>
<dbReference type="PANTHER" id="PTHR45138:SF9">
    <property type="entry name" value="DIGUANYLATE CYCLASE DGCM-RELATED"/>
    <property type="match status" value="1"/>
</dbReference>
<feature type="transmembrane region" description="Helical" evidence="3">
    <location>
        <begin position="169"/>
        <end position="192"/>
    </location>
</feature>
<protein>
    <recommendedName>
        <fullName evidence="1">diguanylate cyclase</fullName>
        <ecNumber evidence="1">2.7.7.65</ecNumber>
    </recommendedName>
</protein>
<dbReference type="SUPFAM" id="SSF55073">
    <property type="entry name" value="Nucleotide cyclase"/>
    <property type="match status" value="1"/>
</dbReference>
<dbReference type="PROSITE" id="PS50887">
    <property type="entry name" value="GGDEF"/>
    <property type="match status" value="1"/>
</dbReference>
<dbReference type="InterPro" id="IPR043128">
    <property type="entry name" value="Rev_trsase/Diguanyl_cyclase"/>
</dbReference>
<dbReference type="InterPro" id="IPR029787">
    <property type="entry name" value="Nucleotide_cyclase"/>
</dbReference>
<dbReference type="SMART" id="SM00267">
    <property type="entry name" value="GGDEF"/>
    <property type="match status" value="1"/>
</dbReference>
<comment type="caution">
    <text evidence="5">The sequence shown here is derived from an EMBL/GenBank/DDBJ whole genome shotgun (WGS) entry which is preliminary data.</text>
</comment>
<proteinExistence type="predicted"/>
<feature type="transmembrane region" description="Helical" evidence="3">
    <location>
        <begin position="145"/>
        <end position="163"/>
    </location>
</feature>
<dbReference type="GO" id="GO:0005886">
    <property type="term" value="C:plasma membrane"/>
    <property type="evidence" value="ECO:0007669"/>
    <property type="project" value="TreeGrafter"/>
</dbReference>
<evidence type="ECO:0000256" key="3">
    <source>
        <dbReference type="SAM" id="Phobius"/>
    </source>
</evidence>
<dbReference type="InterPro" id="IPR050469">
    <property type="entry name" value="Diguanylate_Cyclase"/>
</dbReference>
<keyword evidence="6" id="KW-1185">Reference proteome</keyword>